<reference evidence="1 2" key="1">
    <citation type="submission" date="2024-04" db="EMBL/GenBank/DDBJ databases">
        <title>Polymorphospora sp. isolated from Baiyangdian Lake in Xiong'an New Area.</title>
        <authorList>
            <person name="Zhang X."/>
            <person name="Liu J."/>
        </authorList>
    </citation>
    <scope>NUCLEOTIDE SEQUENCE [LARGE SCALE GENOMIC DNA]</scope>
    <source>
        <strain evidence="1 2">2-325</strain>
    </source>
</reference>
<comment type="caution">
    <text evidence="1">The sequence shown here is derived from an EMBL/GenBank/DDBJ whole genome shotgun (WGS) entry which is preliminary data.</text>
</comment>
<dbReference type="Proteomes" id="UP001582793">
    <property type="component" value="Unassembled WGS sequence"/>
</dbReference>
<evidence type="ECO:0000313" key="1">
    <source>
        <dbReference type="EMBL" id="MFB6394920.1"/>
    </source>
</evidence>
<dbReference type="EMBL" id="JBCGDC010000047">
    <property type="protein sequence ID" value="MFB6394920.1"/>
    <property type="molecule type" value="Genomic_DNA"/>
</dbReference>
<accession>A0ABV5CSP8</accession>
<name>A0ABV5CSP8_9ACTN</name>
<dbReference type="RefSeq" id="WP_375734915.1">
    <property type="nucleotide sequence ID" value="NZ_JBCGDC010000047.1"/>
</dbReference>
<evidence type="ECO:0008006" key="3">
    <source>
        <dbReference type="Google" id="ProtNLM"/>
    </source>
</evidence>
<sequence>MSENPIARDFFETYTRALLDRDARAIAEHYAVPALIEFPDHPVAVSDAAQTEAFFAGAFGQYEGVTDARADVHVVAATGHSLWADVSWSYDGAPGERNMYQLVGTGQTWKIAVLTPL</sequence>
<proteinExistence type="predicted"/>
<keyword evidence="2" id="KW-1185">Reference proteome</keyword>
<dbReference type="InterPro" id="IPR032710">
    <property type="entry name" value="NTF2-like_dom_sf"/>
</dbReference>
<dbReference type="SUPFAM" id="SSF54427">
    <property type="entry name" value="NTF2-like"/>
    <property type="match status" value="1"/>
</dbReference>
<gene>
    <name evidence="1" type="ORF">AAFH96_17665</name>
</gene>
<dbReference type="Gene3D" id="3.10.450.50">
    <property type="match status" value="1"/>
</dbReference>
<protein>
    <recommendedName>
        <fullName evidence="3">DUF4440 domain-containing protein</fullName>
    </recommendedName>
</protein>
<organism evidence="1 2">
    <name type="scientific">Polymorphospora lycopeni</name>
    <dbReference type="NCBI Taxonomy" id="3140240"/>
    <lineage>
        <taxon>Bacteria</taxon>
        <taxon>Bacillati</taxon>
        <taxon>Actinomycetota</taxon>
        <taxon>Actinomycetes</taxon>
        <taxon>Micromonosporales</taxon>
        <taxon>Micromonosporaceae</taxon>
        <taxon>Polymorphospora</taxon>
    </lineage>
</organism>
<evidence type="ECO:0000313" key="2">
    <source>
        <dbReference type="Proteomes" id="UP001582793"/>
    </source>
</evidence>